<protein>
    <submittedName>
        <fullName evidence="2">Uncharacterized protein</fullName>
    </submittedName>
</protein>
<keyword evidence="1" id="KW-0812">Transmembrane</keyword>
<evidence type="ECO:0000313" key="3">
    <source>
        <dbReference type="Proteomes" id="UP000319792"/>
    </source>
</evidence>
<dbReference type="EMBL" id="VIGV01000005">
    <property type="protein sequence ID" value="TWS22928.1"/>
    <property type="molecule type" value="Genomic_DNA"/>
</dbReference>
<dbReference type="RefSeq" id="WP_146435920.1">
    <property type="nucleotide sequence ID" value="NZ_VIGV01000005.1"/>
</dbReference>
<reference evidence="2 3" key="1">
    <citation type="submission" date="2019-08" db="EMBL/GenBank/DDBJ databases">
        <title>Tsukamurella conjunctivitidis sp. nov., Tsukamurella assacharolytica sp. nov. and Tsukamurella sputae sp. nov. isolated from patients with conjunctivitis, bacteraemia (lymphoma) and respiratory infection (sputum) in Hong Kong.</title>
        <authorList>
            <person name="Fok K.M.N."/>
            <person name="Fong J.Y.H."/>
        </authorList>
    </citation>
    <scope>NUCLEOTIDE SEQUENCE [LARGE SCALE GENOMIC DNA]</scope>
    <source>
        <strain evidence="2 3">HKU70</strain>
    </source>
</reference>
<evidence type="ECO:0000313" key="2">
    <source>
        <dbReference type="EMBL" id="TWS22928.1"/>
    </source>
</evidence>
<dbReference type="Proteomes" id="UP000319792">
    <property type="component" value="Unassembled WGS sequence"/>
</dbReference>
<sequence length="126" mass="13761">MHLLVGSMYLAAGILQLLGVTWVIWDVNTLSGNRAALARHWEMIDDAAARAHRHVQESYAESELKALAVPFATIEVRLSEIENRIDGFYRYDEANQEPSHSARMTISVLGGGVVLAAAASVLSLTL</sequence>
<keyword evidence="3" id="KW-1185">Reference proteome</keyword>
<feature type="transmembrane region" description="Helical" evidence="1">
    <location>
        <begin position="106"/>
        <end position="125"/>
    </location>
</feature>
<proteinExistence type="predicted"/>
<evidence type="ECO:0000256" key="1">
    <source>
        <dbReference type="SAM" id="Phobius"/>
    </source>
</evidence>
<feature type="transmembrane region" description="Helical" evidence="1">
    <location>
        <begin position="6"/>
        <end position="25"/>
    </location>
</feature>
<keyword evidence="1" id="KW-1133">Transmembrane helix</keyword>
<keyword evidence="1" id="KW-0472">Membrane</keyword>
<organism evidence="2 3">
    <name type="scientific">Tsukamurella sputi</name>
    <dbReference type="NCBI Taxonomy" id="2591848"/>
    <lineage>
        <taxon>Bacteria</taxon>
        <taxon>Bacillati</taxon>
        <taxon>Actinomycetota</taxon>
        <taxon>Actinomycetes</taxon>
        <taxon>Mycobacteriales</taxon>
        <taxon>Tsukamurellaceae</taxon>
        <taxon>Tsukamurella</taxon>
    </lineage>
</organism>
<gene>
    <name evidence="2" type="ORF">FK268_16150</name>
</gene>
<comment type="caution">
    <text evidence="2">The sequence shown here is derived from an EMBL/GenBank/DDBJ whole genome shotgun (WGS) entry which is preliminary data.</text>
</comment>
<name>A0A5C5RJR2_9ACTN</name>
<dbReference type="AlphaFoldDB" id="A0A5C5RJR2"/>
<accession>A0A5C5RJR2</accession>